<gene>
    <name evidence="2" type="ORF">GCM10011617_04080</name>
</gene>
<dbReference type="EMBL" id="BMZD01000001">
    <property type="protein sequence ID" value="GGZ88400.1"/>
    <property type="molecule type" value="Genomic_DNA"/>
</dbReference>
<dbReference type="InterPro" id="IPR032710">
    <property type="entry name" value="NTF2-like_dom_sf"/>
</dbReference>
<keyword evidence="3" id="KW-1185">Reference proteome</keyword>
<proteinExistence type="predicted"/>
<dbReference type="RefSeq" id="WP_189538734.1">
    <property type="nucleotide sequence ID" value="NZ_BMZD01000001.1"/>
</dbReference>
<accession>A0A918VCK7</accession>
<comment type="caution">
    <text evidence="2">The sequence shown here is derived from an EMBL/GenBank/DDBJ whole genome shotgun (WGS) entry which is preliminary data.</text>
</comment>
<dbReference type="Gene3D" id="3.10.450.50">
    <property type="match status" value="1"/>
</dbReference>
<feature type="domain" description="DUF4440" evidence="1">
    <location>
        <begin position="10"/>
        <end position="120"/>
    </location>
</feature>
<protein>
    <recommendedName>
        <fullName evidence="1">DUF4440 domain-containing protein</fullName>
    </recommendedName>
</protein>
<dbReference type="InterPro" id="IPR027843">
    <property type="entry name" value="DUF4440"/>
</dbReference>
<reference evidence="2" key="1">
    <citation type="journal article" date="2014" name="Int. J. Syst. Evol. Microbiol.">
        <title>Complete genome sequence of Corynebacterium casei LMG S-19264T (=DSM 44701T), isolated from a smear-ripened cheese.</title>
        <authorList>
            <consortium name="US DOE Joint Genome Institute (JGI-PGF)"/>
            <person name="Walter F."/>
            <person name="Albersmeier A."/>
            <person name="Kalinowski J."/>
            <person name="Ruckert C."/>
        </authorList>
    </citation>
    <scope>NUCLEOTIDE SEQUENCE</scope>
    <source>
        <strain evidence="2">KCTC 32422</strain>
    </source>
</reference>
<dbReference type="Proteomes" id="UP000634139">
    <property type="component" value="Unassembled WGS sequence"/>
</dbReference>
<organism evidence="2 3">
    <name type="scientific">Novosphingobium arvoryzae</name>
    <dbReference type="NCBI Taxonomy" id="1256514"/>
    <lineage>
        <taxon>Bacteria</taxon>
        <taxon>Pseudomonadati</taxon>
        <taxon>Pseudomonadota</taxon>
        <taxon>Alphaproteobacteria</taxon>
        <taxon>Sphingomonadales</taxon>
        <taxon>Sphingomonadaceae</taxon>
        <taxon>Novosphingobium</taxon>
    </lineage>
</organism>
<evidence type="ECO:0000313" key="2">
    <source>
        <dbReference type="EMBL" id="GGZ88400.1"/>
    </source>
</evidence>
<dbReference type="AlphaFoldDB" id="A0A918VCK7"/>
<dbReference type="SUPFAM" id="SSF54427">
    <property type="entry name" value="NTF2-like"/>
    <property type="match status" value="1"/>
</dbReference>
<dbReference type="Pfam" id="PF14534">
    <property type="entry name" value="DUF4440"/>
    <property type="match status" value="1"/>
</dbReference>
<evidence type="ECO:0000259" key="1">
    <source>
        <dbReference type="Pfam" id="PF14534"/>
    </source>
</evidence>
<name>A0A918VCK7_9SPHN</name>
<reference evidence="2" key="2">
    <citation type="submission" date="2020-09" db="EMBL/GenBank/DDBJ databases">
        <authorList>
            <person name="Sun Q."/>
            <person name="Kim S."/>
        </authorList>
    </citation>
    <scope>NUCLEOTIDE SEQUENCE</scope>
    <source>
        <strain evidence="2">KCTC 32422</strain>
    </source>
</reference>
<sequence>MTASPDLAIRLRRAAFNRALADADLAAIAPLLALDVVMITGTDSAVIAGRRAQLQAWKREFSAHARMTYVRLPDAIIASPVEPIALEHGKWQGISGGGAAVLASGDYSAKWRKVGADWVIEAEIFVTLA</sequence>
<evidence type="ECO:0000313" key="3">
    <source>
        <dbReference type="Proteomes" id="UP000634139"/>
    </source>
</evidence>